<evidence type="ECO:0000256" key="1">
    <source>
        <dbReference type="ARBA" id="ARBA00001971"/>
    </source>
</evidence>
<name>A0A1L3ZZM7_9SPHN</name>
<evidence type="ECO:0000256" key="8">
    <source>
        <dbReference type="ARBA" id="ARBA00023004"/>
    </source>
</evidence>
<accession>A0A1L3ZZM7</accession>
<dbReference type="Pfam" id="PF00199">
    <property type="entry name" value="Catalase"/>
    <property type="match status" value="1"/>
</dbReference>
<keyword evidence="4 10" id="KW-0575">Peroxidase</keyword>
<dbReference type="InterPro" id="IPR002226">
    <property type="entry name" value="Catalase_haem_BS"/>
</dbReference>
<dbReference type="EMBL" id="CP018221">
    <property type="protein sequence ID" value="API61077.1"/>
    <property type="molecule type" value="Genomic_DNA"/>
</dbReference>
<sequence length="698" mass="76837">MSFSYTEPQADGGETHQVADDRIATLTTQQGIPVADDQNSLKQGVRGPALLEDFHFREKIFHFDHERVPERVVHARGYGVHGFFELTDSLSDVTRADLFQRVGERTPAFVRFSTVAGSKGSFDLARDVRGFAVKLYTQEGNWDLVGNNIPVFFIQDAIKFPDLIHAAKPEPDRNFPQAQTAHDNFWDFVSLTPESFHMIMWIMSDRAIPRSYRTMEGFGVHTFRLVDVEGRSTFVKFHWKPKQGLQSVVWNEAVKINGADPDFHRRDLWDAINGGNFPEWELGVQLFDDDFADSFDFDVLDATKIIPEELVPIRVVGRLVLDRVVDNFFAETEQVAFCTQNVPPGIDFSNDPLLQGRNFSYLDTQIKRLGSPNFTHIPINAPKCPMAHFQQDGHMAMSNPKGRVNYEPNSWGAAQGGPREDPVRGFTSFAETADGPKQRVRSESFADHYSQARQFLISQTAIEQKHIGDALVFELSKVERPDIRSRVVSHLLNIDATLAETVADGLGLAVPDRAVAARAPITDLAASDKLSIVKNGPANFKGRKLGILLSDGADAAIFTALVKAVDAEGAVFEVVAPKIGGVTLSDGTTVAAKHKIDGGPSVLFDAVVVLVSAEGAALLSRDAAAKDFVTDAFAHCKFIGVGADAEAIFVAAGISEDLDEACLPLAKEVDAATFIEACRELRFWPRELEVDLDAKPDA</sequence>
<dbReference type="EC" id="1.11.1.6" evidence="3 10"/>
<dbReference type="Gene3D" id="2.40.180.10">
    <property type="entry name" value="Catalase core domain"/>
    <property type="match status" value="1"/>
</dbReference>
<comment type="similarity">
    <text evidence="2">Belongs to the catalase family. HPII subfamily.</text>
</comment>
<comment type="catalytic activity">
    <reaction evidence="10 14">
        <text>2 H2O2 = O2 + 2 H2O</text>
        <dbReference type="Rhea" id="RHEA:20309"/>
        <dbReference type="ChEBI" id="CHEBI:15377"/>
        <dbReference type="ChEBI" id="CHEBI:15379"/>
        <dbReference type="ChEBI" id="CHEBI:16240"/>
        <dbReference type="EC" id="1.11.1.6"/>
    </reaction>
</comment>
<evidence type="ECO:0000256" key="10">
    <source>
        <dbReference type="PIRNR" id="PIRNR038927"/>
    </source>
</evidence>
<dbReference type="GO" id="GO:0042744">
    <property type="term" value="P:hydrogen peroxide catabolic process"/>
    <property type="evidence" value="ECO:0007669"/>
    <property type="project" value="UniProtKB-UniRule"/>
</dbReference>
<dbReference type="InterPro" id="IPR024708">
    <property type="entry name" value="Catalase_AS"/>
</dbReference>
<reference evidence="17" key="1">
    <citation type="submission" date="2016-11" db="EMBL/GenBank/DDBJ databases">
        <title>Complete Genome Sequence of alachlor-degrading Sphingomonas sp. strain JJ-A5.</title>
        <authorList>
            <person name="Lee H."/>
            <person name="Ka J.-O."/>
        </authorList>
    </citation>
    <scope>NUCLEOTIDE SEQUENCE [LARGE SCALE GENOMIC DNA]</scope>
    <source>
        <strain evidence="17">JJ-A5</strain>
    </source>
</reference>
<dbReference type="PROSITE" id="PS00438">
    <property type="entry name" value="CATALASE_2"/>
    <property type="match status" value="1"/>
</dbReference>
<feature type="binding site" description="axial binding residue" evidence="12">
    <location>
        <position position="361"/>
    </location>
    <ligand>
        <name>heme</name>
        <dbReference type="ChEBI" id="CHEBI:30413"/>
    </ligand>
    <ligandPart>
        <name>Fe</name>
        <dbReference type="ChEBI" id="CHEBI:18248"/>
    </ligandPart>
</feature>
<comment type="cofactor">
    <cofactor evidence="1 10 12">
        <name>heme</name>
        <dbReference type="ChEBI" id="CHEBI:30413"/>
    </cofactor>
</comment>
<dbReference type="InterPro" id="IPR043156">
    <property type="entry name" value="Catalase_clade2_helical"/>
</dbReference>
<dbReference type="Pfam" id="PF06628">
    <property type="entry name" value="Catalase-rel"/>
    <property type="match status" value="1"/>
</dbReference>
<evidence type="ECO:0000256" key="3">
    <source>
        <dbReference type="ARBA" id="ARBA00012314"/>
    </source>
</evidence>
<evidence type="ECO:0000313" key="17">
    <source>
        <dbReference type="Proteomes" id="UP000182063"/>
    </source>
</evidence>
<feature type="binding site" evidence="13">
    <location>
        <position position="111"/>
    </location>
    <ligand>
        <name>heme</name>
        <dbReference type="ChEBI" id="CHEBI:30413"/>
    </ligand>
</feature>
<dbReference type="InterPro" id="IPR011614">
    <property type="entry name" value="Catalase_core"/>
</dbReference>
<dbReference type="GO" id="GO:0005829">
    <property type="term" value="C:cytosol"/>
    <property type="evidence" value="ECO:0007669"/>
    <property type="project" value="TreeGrafter"/>
</dbReference>
<feature type="binding site" evidence="13">
    <location>
        <position position="357"/>
    </location>
    <ligand>
        <name>heme</name>
        <dbReference type="ChEBI" id="CHEBI:30413"/>
    </ligand>
</feature>
<evidence type="ECO:0000256" key="4">
    <source>
        <dbReference type="ARBA" id="ARBA00022559"/>
    </source>
</evidence>
<dbReference type="SUPFAM" id="SSF52317">
    <property type="entry name" value="Class I glutamine amidotransferase-like"/>
    <property type="match status" value="1"/>
</dbReference>
<keyword evidence="8 10" id="KW-0408">Iron</keyword>
<evidence type="ECO:0000256" key="12">
    <source>
        <dbReference type="PIRSR" id="PIRSR038927-2"/>
    </source>
</evidence>
<dbReference type="SUPFAM" id="SSF56634">
    <property type="entry name" value="Heme-dependent catalase-like"/>
    <property type="match status" value="1"/>
</dbReference>
<dbReference type="InterPro" id="IPR024712">
    <property type="entry name" value="Catalase_clade2"/>
</dbReference>
<evidence type="ECO:0000256" key="11">
    <source>
        <dbReference type="PIRSR" id="PIRSR038927-1"/>
    </source>
</evidence>
<dbReference type="GO" id="GO:0006979">
    <property type="term" value="P:response to oxidative stress"/>
    <property type="evidence" value="ECO:0007669"/>
    <property type="project" value="InterPro"/>
</dbReference>
<dbReference type="InterPro" id="IPR029062">
    <property type="entry name" value="Class_I_gatase-like"/>
</dbReference>
<dbReference type="Pfam" id="PF18011">
    <property type="entry name" value="Catalase_C"/>
    <property type="match status" value="1"/>
</dbReference>
<dbReference type="PROSITE" id="PS00437">
    <property type="entry name" value="CATALASE_1"/>
    <property type="match status" value="1"/>
</dbReference>
<comment type="function">
    <text evidence="10">Decomposes hydrogen peroxide into water and oxygen; serves to protect cells from the toxic effects of hydrogen peroxide.</text>
</comment>
<dbReference type="PROSITE" id="PS51402">
    <property type="entry name" value="CATALASE_3"/>
    <property type="match status" value="1"/>
</dbReference>
<dbReference type="PANTHER" id="PTHR42821">
    <property type="entry name" value="CATALASE"/>
    <property type="match status" value="1"/>
</dbReference>
<dbReference type="PIRSF" id="PIRSF038927">
    <property type="entry name" value="Catalase_clade2"/>
    <property type="match status" value="1"/>
</dbReference>
<evidence type="ECO:0000256" key="14">
    <source>
        <dbReference type="RuleBase" id="RU000498"/>
    </source>
</evidence>
<dbReference type="FunFam" id="2.40.180.10:FF:000003">
    <property type="entry name" value="Catalase"/>
    <property type="match status" value="1"/>
</dbReference>
<keyword evidence="7 10" id="KW-0560">Oxidoreductase</keyword>
<evidence type="ECO:0000256" key="13">
    <source>
        <dbReference type="PIRSR" id="PIRSR038927-3"/>
    </source>
</evidence>
<dbReference type="InterPro" id="IPR041399">
    <property type="entry name" value="Catalase_large_C"/>
</dbReference>
<dbReference type="GO" id="GO:0020037">
    <property type="term" value="F:heme binding"/>
    <property type="evidence" value="ECO:0007669"/>
    <property type="project" value="UniProtKB-UniRule"/>
</dbReference>
<organism evidence="16 17">
    <name type="scientific">Tardibacter chloracetimidivorans</name>
    <dbReference type="NCBI Taxonomy" id="1921510"/>
    <lineage>
        <taxon>Bacteria</taxon>
        <taxon>Pseudomonadati</taxon>
        <taxon>Pseudomonadota</taxon>
        <taxon>Alphaproteobacteria</taxon>
        <taxon>Sphingomonadales</taxon>
        <taxon>Sphingomonadaceae</taxon>
        <taxon>Tardibacter</taxon>
    </lineage>
</organism>
<dbReference type="GO" id="GO:0004096">
    <property type="term" value="F:catalase activity"/>
    <property type="evidence" value="ECO:0007669"/>
    <property type="project" value="UniProtKB-UniRule"/>
</dbReference>
<protein>
    <recommendedName>
        <fullName evidence="3 10">Catalase</fullName>
        <ecNumber evidence="3 10">1.11.1.6</ecNumber>
    </recommendedName>
</protein>
<keyword evidence="9 10" id="KW-0376">Hydrogen peroxide</keyword>
<dbReference type="AlphaFoldDB" id="A0A1L3ZZM7"/>
<feature type="binding site" evidence="13">
    <location>
        <position position="71"/>
    </location>
    <ligand>
        <name>heme</name>
        <dbReference type="ChEBI" id="CHEBI:30413"/>
    </ligand>
</feature>
<keyword evidence="17" id="KW-1185">Reference proteome</keyword>
<dbReference type="PRINTS" id="PR00067">
    <property type="entry name" value="CATALASE"/>
</dbReference>
<evidence type="ECO:0000313" key="16">
    <source>
        <dbReference type="EMBL" id="API61077.1"/>
    </source>
</evidence>
<evidence type="ECO:0000256" key="9">
    <source>
        <dbReference type="ARBA" id="ARBA00023324"/>
    </source>
</evidence>
<feature type="active site" evidence="11">
    <location>
        <position position="147"/>
    </location>
</feature>
<feature type="domain" description="Catalase core" evidence="15">
    <location>
        <begin position="27"/>
        <end position="415"/>
    </location>
</feature>
<evidence type="ECO:0000256" key="6">
    <source>
        <dbReference type="ARBA" id="ARBA00022723"/>
    </source>
</evidence>
<gene>
    <name evidence="16" type="ORF">BSL82_10575</name>
</gene>
<feature type="binding site" evidence="13">
    <location>
        <position position="160"/>
    </location>
    <ligand>
        <name>heme</name>
        <dbReference type="ChEBI" id="CHEBI:30413"/>
    </ligand>
</feature>
<dbReference type="Proteomes" id="UP000182063">
    <property type="component" value="Chromosome"/>
</dbReference>
<dbReference type="KEGG" id="sphj:BSL82_10575"/>
<evidence type="ECO:0000256" key="5">
    <source>
        <dbReference type="ARBA" id="ARBA00022617"/>
    </source>
</evidence>
<dbReference type="Gene3D" id="1.20.1370.20">
    <property type="match status" value="1"/>
</dbReference>
<dbReference type="SMART" id="SM01060">
    <property type="entry name" value="Catalase"/>
    <property type="match status" value="1"/>
</dbReference>
<evidence type="ECO:0000256" key="7">
    <source>
        <dbReference type="ARBA" id="ARBA00023002"/>
    </source>
</evidence>
<keyword evidence="6 10" id="KW-0479">Metal-binding</keyword>
<proteinExistence type="inferred from homology"/>
<dbReference type="PANTHER" id="PTHR42821:SF1">
    <property type="entry name" value="CATALASE-B"/>
    <property type="match status" value="1"/>
</dbReference>
<dbReference type="InterPro" id="IPR018028">
    <property type="entry name" value="Catalase"/>
</dbReference>
<dbReference type="Gene3D" id="3.40.50.880">
    <property type="match status" value="1"/>
</dbReference>
<evidence type="ECO:0000259" key="15">
    <source>
        <dbReference type="SMART" id="SM01060"/>
    </source>
</evidence>
<keyword evidence="5 10" id="KW-0349">Heme</keyword>
<dbReference type="GO" id="GO:0046872">
    <property type="term" value="F:metal ion binding"/>
    <property type="evidence" value="ECO:0007669"/>
    <property type="project" value="UniProtKB-KW"/>
</dbReference>
<dbReference type="InterPro" id="IPR020835">
    <property type="entry name" value="Catalase_sf"/>
</dbReference>
<feature type="active site" evidence="11">
    <location>
        <position position="74"/>
    </location>
</feature>
<dbReference type="STRING" id="1921510.BSL82_10575"/>
<feature type="binding site" evidence="13">
    <location>
        <position position="368"/>
    </location>
    <ligand>
        <name>heme</name>
        <dbReference type="ChEBI" id="CHEBI:30413"/>
    </ligand>
</feature>
<dbReference type="InterPro" id="IPR010582">
    <property type="entry name" value="Catalase_immune_responsive"/>
</dbReference>
<evidence type="ECO:0000256" key="2">
    <source>
        <dbReference type="ARBA" id="ARBA00010660"/>
    </source>
</evidence>
<dbReference type="CDD" id="cd03132">
    <property type="entry name" value="GATase1_catalase"/>
    <property type="match status" value="1"/>
</dbReference>